<feature type="compositionally biased region" description="Basic and acidic residues" evidence="1">
    <location>
        <begin position="29"/>
        <end position="50"/>
    </location>
</feature>
<proteinExistence type="predicted"/>
<dbReference type="RefSeq" id="WP_377123380.1">
    <property type="nucleotide sequence ID" value="NZ_JBHUHN010000001.1"/>
</dbReference>
<gene>
    <name evidence="2" type="ORF">ACFSYC_03030</name>
</gene>
<accession>A0ABW5XJV7</accession>
<evidence type="ECO:0000256" key="1">
    <source>
        <dbReference type="SAM" id="MobiDB-lite"/>
    </source>
</evidence>
<sequence>MNPTKQKLYQQCLNYVQTRMDAAQQAIDEAQRAQQDDTKSSAGDKYETGREMAQQETNRNMAQLAEANKLKIALNTINPNVVANQVDNGAIVLTNNGNFYIGISAGALVVDEVSYFAVSLASPIGIKMRGLKAGTKFNLNGKDYSISQVI</sequence>
<reference evidence="3" key="1">
    <citation type="journal article" date="2019" name="Int. J. Syst. Evol. Microbiol.">
        <title>The Global Catalogue of Microorganisms (GCM) 10K type strain sequencing project: providing services to taxonomists for standard genome sequencing and annotation.</title>
        <authorList>
            <consortium name="The Broad Institute Genomics Platform"/>
            <consortium name="The Broad Institute Genome Sequencing Center for Infectious Disease"/>
            <person name="Wu L."/>
            <person name="Ma J."/>
        </authorList>
    </citation>
    <scope>NUCLEOTIDE SEQUENCE [LARGE SCALE GENOMIC DNA]</scope>
    <source>
        <strain evidence="3">KCTC 52232</strain>
    </source>
</reference>
<evidence type="ECO:0000313" key="2">
    <source>
        <dbReference type="EMBL" id="MFD2863651.1"/>
    </source>
</evidence>
<organism evidence="2 3">
    <name type="scientific">Mucilaginibacter antarcticus</name>
    <dbReference type="NCBI Taxonomy" id="1855725"/>
    <lineage>
        <taxon>Bacteria</taxon>
        <taxon>Pseudomonadati</taxon>
        <taxon>Bacteroidota</taxon>
        <taxon>Sphingobacteriia</taxon>
        <taxon>Sphingobacteriales</taxon>
        <taxon>Sphingobacteriaceae</taxon>
        <taxon>Mucilaginibacter</taxon>
    </lineage>
</organism>
<dbReference type="Proteomes" id="UP001597601">
    <property type="component" value="Unassembled WGS sequence"/>
</dbReference>
<keyword evidence="3" id="KW-1185">Reference proteome</keyword>
<feature type="region of interest" description="Disordered" evidence="1">
    <location>
        <begin position="26"/>
        <end position="57"/>
    </location>
</feature>
<protein>
    <submittedName>
        <fullName evidence="2">3-oxoacyl-ACP synthase</fullName>
    </submittedName>
</protein>
<name>A0ABW5XJV7_9SPHI</name>
<dbReference type="EMBL" id="JBHUON010000002">
    <property type="protein sequence ID" value="MFD2863651.1"/>
    <property type="molecule type" value="Genomic_DNA"/>
</dbReference>
<evidence type="ECO:0000313" key="3">
    <source>
        <dbReference type="Proteomes" id="UP001597601"/>
    </source>
</evidence>
<comment type="caution">
    <text evidence="2">The sequence shown here is derived from an EMBL/GenBank/DDBJ whole genome shotgun (WGS) entry which is preliminary data.</text>
</comment>